<feature type="transmembrane region" description="Helical" evidence="1">
    <location>
        <begin position="6"/>
        <end position="25"/>
    </location>
</feature>
<keyword evidence="1" id="KW-1133">Transmembrane helix</keyword>
<accession>A0A9P6KSJ6</accession>
<gene>
    <name evidence="2" type="ORF">PMIN01_05111</name>
</gene>
<dbReference type="EMBL" id="WJXW01000004">
    <property type="protein sequence ID" value="KAF9737332.1"/>
    <property type="molecule type" value="Genomic_DNA"/>
</dbReference>
<comment type="caution">
    <text evidence="2">The sequence shown here is derived from an EMBL/GenBank/DDBJ whole genome shotgun (WGS) entry which is preliminary data.</text>
</comment>
<keyword evidence="3" id="KW-1185">Reference proteome</keyword>
<evidence type="ECO:0000313" key="2">
    <source>
        <dbReference type="EMBL" id="KAF9737332.1"/>
    </source>
</evidence>
<name>A0A9P6KSJ6_9PLEO</name>
<keyword evidence="1" id="KW-0812">Transmembrane</keyword>
<evidence type="ECO:0000313" key="3">
    <source>
        <dbReference type="Proteomes" id="UP000756921"/>
    </source>
</evidence>
<dbReference type="Proteomes" id="UP000756921">
    <property type="component" value="Unassembled WGS sequence"/>
</dbReference>
<proteinExistence type="predicted"/>
<organism evidence="2 3">
    <name type="scientific">Paraphaeosphaeria minitans</name>
    <dbReference type="NCBI Taxonomy" id="565426"/>
    <lineage>
        <taxon>Eukaryota</taxon>
        <taxon>Fungi</taxon>
        <taxon>Dikarya</taxon>
        <taxon>Ascomycota</taxon>
        <taxon>Pezizomycotina</taxon>
        <taxon>Dothideomycetes</taxon>
        <taxon>Pleosporomycetidae</taxon>
        <taxon>Pleosporales</taxon>
        <taxon>Massarineae</taxon>
        <taxon>Didymosphaeriaceae</taxon>
        <taxon>Paraphaeosphaeria</taxon>
    </lineage>
</organism>
<dbReference type="AlphaFoldDB" id="A0A9P6KSJ6"/>
<sequence length="43" mass="4786">MYGVSPLTFFVAGLLTVNIPIEQGIRRLGKRAVMLSTRTLMMC</sequence>
<protein>
    <submittedName>
        <fullName evidence="2">Uncharacterized protein</fullName>
    </submittedName>
</protein>
<evidence type="ECO:0000256" key="1">
    <source>
        <dbReference type="SAM" id="Phobius"/>
    </source>
</evidence>
<reference evidence="2" key="1">
    <citation type="journal article" date="2020" name="Mol. Plant Microbe Interact.">
        <title>Genome Sequence of the Biocontrol Agent Coniothyrium minitans strain Conio (IMI 134523).</title>
        <authorList>
            <person name="Patel D."/>
            <person name="Shittu T.A."/>
            <person name="Baroncelli R."/>
            <person name="Muthumeenakshi S."/>
            <person name="Osborne T.H."/>
            <person name="Janganan T.K."/>
            <person name="Sreenivasaprasad S."/>
        </authorList>
    </citation>
    <scope>NUCLEOTIDE SEQUENCE</scope>
    <source>
        <strain evidence="2">Conio</strain>
    </source>
</reference>
<keyword evidence="1" id="KW-0472">Membrane</keyword>